<sequence length="196" mass="22656">MALLWQDVSIKNTHYIGVDDVEALKVLINLQIVQFVKPKGLDSVIDAIRREVDKVDALLISSGSSDSKEDWPKNPVFESQQTDTRRTLPSAFTKASKRMLTPTFYGRNRDMTMSFGFHTKEDGKWRIVKEEQMCYYEPHLDSDSCIDDEERLCQQLLFEDQVQLLFALKDLFEWPALYRRAIAAVLRLNYLATSAI</sequence>
<dbReference type="AlphaFoldDB" id="A0A0B1S4R0"/>
<accession>A0A0B1S4R0</accession>
<dbReference type="EMBL" id="KN610034">
    <property type="protein sequence ID" value="KHJ78175.1"/>
    <property type="molecule type" value="Genomic_DNA"/>
</dbReference>
<reference evidence="1 2" key="1">
    <citation type="submission" date="2014-03" db="EMBL/GenBank/DDBJ databases">
        <title>Draft genome of the hookworm Oesophagostomum dentatum.</title>
        <authorList>
            <person name="Mitreva M."/>
        </authorList>
    </citation>
    <scope>NUCLEOTIDE SEQUENCE [LARGE SCALE GENOMIC DNA]</scope>
    <source>
        <strain evidence="1 2">OD-Hann</strain>
    </source>
</reference>
<evidence type="ECO:0000313" key="1">
    <source>
        <dbReference type="EMBL" id="KHJ78175.1"/>
    </source>
</evidence>
<proteinExistence type="predicted"/>
<organism evidence="1 2">
    <name type="scientific">Oesophagostomum dentatum</name>
    <name type="common">Nodular worm</name>
    <dbReference type="NCBI Taxonomy" id="61180"/>
    <lineage>
        <taxon>Eukaryota</taxon>
        <taxon>Metazoa</taxon>
        <taxon>Ecdysozoa</taxon>
        <taxon>Nematoda</taxon>
        <taxon>Chromadorea</taxon>
        <taxon>Rhabditida</taxon>
        <taxon>Rhabditina</taxon>
        <taxon>Rhabditomorpha</taxon>
        <taxon>Strongyloidea</taxon>
        <taxon>Strongylidae</taxon>
        <taxon>Oesophagostomum</taxon>
    </lineage>
</organism>
<dbReference type="Proteomes" id="UP000053660">
    <property type="component" value="Unassembled WGS sequence"/>
</dbReference>
<dbReference type="OrthoDB" id="5831858at2759"/>
<gene>
    <name evidence="1" type="ORF">OESDEN_22205</name>
</gene>
<evidence type="ECO:0000313" key="2">
    <source>
        <dbReference type="Proteomes" id="UP000053660"/>
    </source>
</evidence>
<keyword evidence="2" id="KW-1185">Reference proteome</keyword>
<name>A0A0B1S4R0_OESDE</name>
<protein>
    <submittedName>
        <fullName evidence="1">Uncharacterized protein</fullName>
    </submittedName>
</protein>